<keyword evidence="1" id="KW-0472">Membrane</keyword>
<evidence type="ECO:0000313" key="3">
    <source>
        <dbReference type="Proteomes" id="UP001233999"/>
    </source>
</evidence>
<gene>
    <name evidence="2" type="ORF">L9F63_012221</name>
</gene>
<protein>
    <submittedName>
        <fullName evidence="2">Uncharacterized protein</fullName>
    </submittedName>
</protein>
<sequence>SKETEENKHLPFLDLKLCRKLRWIVTVQRSSLCPIPTNTKCEFFHIFCRMKLYIKLIKQRIVHKTGRDKSYMFLVIALLFAIPEVIFRGYFNYIIFDWFYLCCIMLHHLDVDVSSILWLAKEPPNKSALIFWFSHMMFPNILDNLIFLLSMEDAILFFNKSTLILRSIFTNLHQFWTLIMLNYEGFVLYHVKVKTLHG</sequence>
<organism evidence="2 3">
    <name type="scientific">Diploptera punctata</name>
    <name type="common">Pacific beetle cockroach</name>
    <dbReference type="NCBI Taxonomy" id="6984"/>
    <lineage>
        <taxon>Eukaryota</taxon>
        <taxon>Metazoa</taxon>
        <taxon>Ecdysozoa</taxon>
        <taxon>Arthropoda</taxon>
        <taxon>Hexapoda</taxon>
        <taxon>Insecta</taxon>
        <taxon>Pterygota</taxon>
        <taxon>Neoptera</taxon>
        <taxon>Polyneoptera</taxon>
        <taxon>Dictyoptera</taxon>
        <taxon>Blattodea</taxon>
        <taxon>Blaberoidea</taxon>
        <taxon>Blaberidae</taxon>
        <taxon>Diplopterinae</taxon>
        <taxon>Diploptera</taxon>
    </lineage>
</organism>
<name>A0AAD8ACT5_DIPPU</name>
<proteinExistence type="predicted"/>
<comment type="caution">
    <text evidence="2">The sequence shown here is derived from an EMBL/GenBank/DDBJ whole genome shotgun (WGS) entry which is preliminary data.</text>
</comment>
<keyword evidence="1" id="KW-1133">Transmembrane helix</keyword>
<feature type="non-terminal residue" evidence="2">
    <location>
        <position position="198"/>
    </location>
</feature>
<dbReference type="AlphaFoldDB" id="A0AAD8ACT5"/>
<feature type="transmembrane region" description="Helical" evidence="1">
    <location>
        <begin position="130"/>
        <end position="151"/>
    </location>
</feature>
<accession>A0AAD8ACT5</accession>
<evidence type="ECO:0000256" key="1">
    <source>
        <dbReference type="SAM" id="Phobius"/>
    </source>
</evidence>
<evidence type="ECO:0000313" key="2">
    <source>
        <dbReference type="EMBL" id="KAJ9596763.1"/>
    </source>
</evidence>
<keyword evidence="1" id="KW-0812">Transmembrane</keyword>
<reference evidence="2" key="2">
    <citation type="submission" date="2023-05" db="EMBL/GenBank/DDBJ databases">
        <authorList>
            <person name="Fouks B."/>
        </authorList>
    </citation>
    <scope>NUCLEOTIDE SEQUENCE</scope>
    <source>
        <strain evidence="2">Stay&amp;Tobe</strain>
        <tissue evidence="2">Testes</tissue>
    </source>
</reference>
<feature type="transmembrane region" description="Helical" evidence="1">
    <location>
        <begin position="71"/>
        <end position="91"/>
    </location>
</feature>
<reference evidence="2" key="1">
    <citation type="journal article" date="2023" name="IScience">
        <title>Live-bearing cockroach genome reveals convergent evolutionary mechanisms linked to viviparity in insects and beyond.</title>
        <authorList>
            <person name="Fouks B."/>
            <person name="Harrison M.C."/>
            <person name="Mikhailova A.A."/>
            <person name="Marchal E."/>
            <person name="English S."/>
            <person name="Carruthers M."/>
            <person name="Jennings E.C."/>
            <person name="Chiamaka E.L."/>
            <person name="Frigard R.A."/>
            <person name="Pippel M."/>
            <person name="Attardo G.M."/>
            <person name="Benoit J.B."/>
            <person name="Bornberg-Bauer E."/>
            <person name="Tobe S.S."/>
        </authorList>
    </citation>
    <scope>NUCLEOTIDE SEQUENCE</scope>
    <source>
        <strain evidence="2">Stay&amp;Tobe</strain>
    </source>
</reference>
<feature type="non-terminal residue" evidence="2">
    <location>
        <position position="1"/>
    </location>
</feature>
<keyword evidence="3" id="KW-1185">Reference proteome</keyword>
<dbReference type="Proteomes" id="UP001233999">
    <property type="component" value="Unassembled WGS sequence"/>
</dbReference>
<dbReference type="EMBL" id="JASPKZ010001962">
    <property type="protein sequence ID" value="KAJ9596763.1"/>
    <property type="molecule type" value="Genomic_DNA"/>
</dbReference>